<dbReference type="Gene3D" id="3.90.79.10">
    <property type="entry name" value="Nucleoside Triphosphate Pyrophosphohydrolase"/>
    <property type="match status" value="1"/>
</dbReference>
<dbReference type="SUPFAM" id="SSF55811">
    <property type="entry name" value="Nudix"/>
    <property type="match status" value="1"/>
</dbReference>
<evidence type="ECO:0000259" key="2">
    <source>
        <dbReference type="PROSITE" id="PS51462"/>
    </source>
</evidence>
<dbReference type="Pfam" id="PF00293">
    <property type="entry name" value="NUDIX"/>
    <property type="match status" value="1"/>
</dbReference>
<reference evidence="3" key="1">
    <citation type="submission" date="2013-11" db="EMBL/GenBank/DDBJ databases">
        <title>Genome sequence of the fusiform rust pathogen reveals effectors for host alternation and coevolution with pine.</title>
        <authorList>
            <consortium name="DOE Joint Genome Institute"/>
            <person name="Smith K."/>
            <person name="Pendleton A."/>
            <person name="Kubisiak T."/>
            <person name="Anderson C."/>
            <person name="Salamov A."/>
            <person name="Aerts A."/>
            <person name="Riley R."/>
            <person name="Clum A."/>
            <person name="Lindquist E."/>
            <person name="Ence D."/>
            <person name="Campbell M."/>
            <person name="Kronenberg Z."/>
            <person name="Feau N."/>
            <person name="Dhillon B."/>
            <person name="Hamelin R."/>
            <person name="Burleigh J."/>
            <person name="Smith J."/>
            <person name="Yandell M."/>
            <person name="Nelson C."/>
            <person name="Grigoriev I."/>
            <person name="Davis J."/>
        </authorList>
    </citation>
    <scope>NUCLEOTIDE SEQUENCE</scope>
    <source>
        <strain evidence="3">G11</strain>
    </source>
</reference>
<dbReference type="InterPro" id="IPR015797">
    <property type="entry name" value="NUDIX_hydrolase-like_dom_sf"/>
</dbReference>
<feature type="compositionally biased region" description="Basic and acidic residues" evidence="1">
    <location>
        <begin position="14"/>
        <end position="24"/>
    </location>
</feature>
<dbReference type="PANTHER" id="PTHR12992:SF45">
    <property type="entry name" value="NUDIX HYDROLASE DOMAIN-CONTAINING PROTEIN"/>
    <property type="match status" value="1"/>
</dbReference>
<dbReference type="GO" id="GO:0015938">
    <property type="term" value="P:coenzyme A catabolic process"/>
    <property type="evidence" value="ECO:0007669"/>
    <property type="project" value="TreeGrafter"/>
</dbReference>
<dbReference type="PANTHER" id="PTHR12992">
    <property type="entry name" value="NUDIX HYDROLASE"/>
    <property type="match status" value="1"/>
</dbReference>
<dbReference type="InterPro" id="IPR000086">
    <property type="entry name" value="NUDIX_hydrolase_dom"/>
</dbReference>
<evidence type="ECO:0000313" key="4">
    <source>
        <dbReference type="Proteomes" id="UP000886653"/>
    </source>
</evidence>
<feature type="domain" description="Nudix hydrolase" evidence="2">
    <location>
        <begin position="65"/>
        <end position="201"/>
    </location>
</feature>
<dbReference type="InterPro" id="IPR045121">
    <property type="entry name" value="CoAse"/>
</dbReference>
<name>A0A9P6NU66_9BASI</name>
<evidence type="ECO:0000313" key="3">
    <source>
        <dbReference type="EMBL" id="KAG0152323.1"/>
    </source>
</evidence>
<dbReference type="Proteomes" id="UP000886653">
    <property type="component" value="Unassembled WGS sequence"/>
</dbReference>
<dbReference type="EMBL" id="MU167208">
    <property type="protein sequence ID" value="KAG0152323.1"/>
    <property type="molecule type" value="Genomic_DNA"/>
</dbReference>
<sequence>MASETSTYHPPPAKRPEVSRKHDEEDTCLDLSSLNIRPNSEAMEALHRLSKLPKIDIDLKTIPVRRVAAVLVLLHVNAQGGLSVTLTTRSSRLRSHPGGGRVEETDDSVVTTALRESSEEIGLPLDNMEQYGFLGILTPFVSRNLLIVYPIIYVLLRPAAEFLPRLVANEDEVANIFHWPLQDLIRLDSSKTGNLDLSNSAYTYRDVRWMNSKPYRWHSFSHDSMPSPITGLTADILITVATLAFNVKFEAMKAPGQEDWPILIKWALENKGGQDGDEHSLIRRATQPEP</sequence>
<gene>
    <name evidence="3" type="ORF">CROQUDRAFT_102846</name>
</gene>
<dbReference type="OrthoDB" id="10260614at2759"/>
<keyword evidence="4" id="KW-1185">Reference proteome</keyword>
<dbReference type="AlphaFoldDB" id="A0A9P6NU66"/>
<protein>
    <recommendedName>
        <fullName evidence="2">Nudix hydrolase domain-containing protein</fullName>
    </recommendedName>
</protein>
<organism evidence="3 4">
    <name type="scientific">Cronartium quercuum f. sp. fusiforme G11</name>
    <dbReference type="NCBI Taxonomy" id="708437"/>
    <lineage>
        <taxon>Eukaryota</taxon>
        <taxon>Fungi</taxon>
        <taxon>Dikarya</taxon>
        <taxon>Basidiomycota</taxon>
        <taxon>Pucciniomycotina</taxon>
        <taxon>Pucciniomycetes</taxon>
        <taxon>Pucciniales</taxon>
        <taxon>Coleosporiaceae</taxon>
        <taxon>Cronartium</taxon>
    </lineage>
</organism>
<comment type="caution">
    <text evidence="3">The sequence shown here is derived from an EMBL/GenBank/DDBJ whole genome shotgun (WGS) entry which is preliminary data.</text>
</comment>
<dbReference type="PROSITE" id="PS51462">
    <property type="entry name" value="NUDIX"/>
    <property type="match status" value="1"/>
</dbReference>
<evidence type="ECO:0000256" key="1">
    <source>
        <dbReference type="SAM" id="MobiDB-lite"/>
    </source>
</evidence>
<feature type="region of interest" description="Disordered" evidence="1">
    <location>
        <begin position="1"/>
        <end position="26"/>
    </location>
</feature>
<accession>A0A9P6NU66</accession>
<feature type="region of interest" description="Disordered" evidence="1">
    <location>
        <begin position="271"/>
        <end position="290"/>
    </location>
</feature>
<dbReference type="CDD" id="cd03426">
    <property type="entry name" value="NUDIX_CoAse_Nudt7"/>
    <property type="match status" value="1"/>
</dbReference>
<proteinExistence type="predicted"/>
<dbReference type="GO" id="GO:0010945">
    <property type="term" value="F:coenzyme A diphosphatase activity"/>
    <property type="evidence" value="ECO:0007669"/>
    <property type="project" value="InterPro"/>
</dbReference>
<feature type="compositionally biased region" description="Basic and acidic residues" evidence="1">
    <location>
        <begin position="272"/>
        <end position="281"/>
    </location>
</feature>